<feature type="compositionally biased region" description="Low complexity" evidence="1">
    <location>
        <begin position="117"/>
        <end position="135"/>
    </location>
</feature>
<feature type="compositionally biased region" description="Pro residues" evidence="1">
    <location>
        <begin position="59"/>
        <end position="72"/>
    </location>
</feature>
<gene>
    <name evidence="3" type="ORF">AB5J53_32370</name>
</gene>
<keyword evidence="2" id="KW-0812">Transmembrane</keyword>
<evidence type="ECO:0000256" key="2">
    <source>
        <dbReference type="SAM" id="Phobius"/>
    </source>
</evidence>
<reference evidence="3" key="1">
    <citation type="submission" date="2024-07" db="EMBL/GenBank/DDBJ databases">
        <authorList>
            <person name="Yu S.T."/>
        </authorList>
    </citation>
    <scope>NUCLEOTIDE SEQUENCE</scope>
    <source>
        <strain evidence="3">R41</strain>
    </source>
</reference>
<accession>A0AB39RQV6</accession>
<feature type="transmembrane region" description="Helical" evidence="2">
    <location>
        <begin position="219"/>
        <end position="248"/>
    </location>
</feature>
<dbReference type="Pfam" id="PF20401">
    <property type="entry name" value="Rhomboid_2"/>
    <property type="match status" value="1"/>
</dbReference>
<name>A0AB39RQV6_9ACTN</name>
<evidence type="ECO:0000256" key="1">
    <source>
        <dbReference type="SAM" id="MobiDB-lite"/>
    </source>
</evidence>
<organism evidence="3">
    <name type="scientific">Streptomyces sp. R41</name>
    <dbReference type="NCBI Taxonomy" id="3238632"/>
    <lineage>
        <taxon>Bacteria</taxon>
        <taxon>Bacillati</taxon>
        <taxon>Actinomycetota</taxon>
        <taxon>Actinomycetes</taxon>
        <taxon>Kitasatosporales</taxon>
        <taxon>Streptomycetaceae</taxon>
        <taxon>Streptomyces</taxon>
    </lineage>
</organism>
<keyword evidence="2" id="KW-1133">Transmembrane helix</keyword>
<keyword evidence="2" id="KW-0472">Membrane</keyword>
<dbReference type="InterPro" id="IPR046862">
    <property type="entry name" value="Rhomboid_2"/>
</dbReference>
<feature type="transmembrane region" description="Helical" evidence="2">
    <location>
        <begin position="295"/>
        <end position="312"/>
    </location>
</feature>
<proteinExistence type="predicted"/>
<feature type="region of interest" description="Disordered" evidence="1">
    <location>
        <begin position="1"/>
        <end position="135"/>
    </location>
</feature>
<dbReference type="PRINTS" id="PR01217">
    <property type="entry name" value="PRICHEXTENSN"/>
</dbReference>
<feature type="transmembrane region" description="Helical" evidence="2">
    <location>
        <begin position="168"/>
        <end position="191"/>
    </location>
</feature>
<feature type="transmembrane region" description="Helical" evidence="2">
    <location>
        <begin position="260"/>
        <end position="283"/>
    </location>
</feature>
<dbReference type="EMBL" id="CP163443">
    <property type="protein sequence ID" value="XDQ56030.1"/>
    <property type="molecule type" value="Genomic_DNA"/>
</dbReference>
<feature type="compositionally biased region" description="Low complexity" evidence="1">
    <location>
        <begin position="73"/>
        <end position="91"/>
    </location>
</feature>
<dbReference type="RefSeq" id="WP_369249141.1">
    <property type="nucleotide sequence ID" value="NZ_CP163443.1"/>
</dbReference>
<protein>
    <submittedName>
        <fullName evidence="3">Rhomboid-like protein</fullName>
    </submittedName>
</protein>
<feature type="compositionally biased region" description="Pro residues" evidence="1">
    <location>
        <begin position="92"/>
        <end position="116"/>
    </location>
</feature>
<sequence length="397" mass="40292">MDPSATARAEASLTDPETGAPLLDGLPRQRGGPVTAPDRTGTRAPAPGPTPEPAASAPGPRPEPAAPAPGSTPEPAASAPGPRPEPAASAPGPRPEPAAPAPGPRPEPAAPAPGSTPEPAASAPGSTPEPTTAAAPHPLATRRSAAGGSVSLGALARRRLRALRPWRLFPTPLGTPFTFGYAAVLVVTSLIGDYADPSLVHALHQGSSTDVAHLVQHPMLVLVASALWIVGGVTSPYAVAFLVVLTALERRIGGLRTAGVFLLGHVVATLATEMPVGLSVLAGHLPDSSLHRLDYGISFGVAASVGALAGLLSPWLRWPVLIGFGAMLVGDLLAFTDPMTDWGHLMSLTIGISTWPLVRRWRAARGAGRTARTDGGLVVVRETGHGTAEPCLGTTAL</sequence>
<evidence type="ECO:0000313" key="3">
    <source>
        <dbReference type="EMBL" id="XDQ56030.1"/>
    </source>
</evidence>
<dbReference type="AlphaFoldDB" id="A0AB39RQV6"/>